<organism evidence="1">
    <name type="scientific">viral metagenome</name>
    <dbReference type="NCBI Taxonomy" id="1070528"/>
    <lineage>
        <taxon>unclassified sequences</taxon>
        <taxon>metagenomes</taxon>
        <taxon>organismal metagenomes</taxon>
    </lineage>
</organism>
<reference evidence="1" key="1">
    <citation type="journal article" date="2020" name="Nature">
        <title>Giant virus diversity and host interactions through global metagenomics.</title>
        <authorList>
            <person name="Schulz F."/>
            <person name="Roux S."/>
            <person name="Paez-Espino D."/>
            <person name="Jungbluth S."/>
            <person name="Walsh D.A."/>
            <person name="Denef V.J."/>
            <person name="McMahon K.D."/>
            <person name="Konstantinidis K.T."/>
            <person name="Eloe-Fadrosh E.A."/>
            <person name="Kyrpides N.C."/>
            <person name="Woyke T."/>
        </authorList>
    </citation>
    <scope>NUCLEOTIDE SEQUENCE</scope>
    <source>
        <strain evidence="1">GVMAG-M-3300027708-5</strain>
    </source>
</reference>
<dbReference type="Gene3D" id="3.40.50.11350">
    <property type="match status" value="1"/>
</dbReference>
<accession>A0A6C0JGD4</accession>
<dbReference type="EMBL" id="MN740404">
    <property type="protein sequence ID" value="QHU04692.1"/>
    <property type="molecule type" value="Genomic_DNA"/>
</dbReference>
<protein>
    <submittedName>
        <fullName evidence="1">Uncharacterized protein</fullName>
    </submittedName>
</protein>
<sequence length="263" mass="31203">MLKVIHDHGFFSNSSVRLHQIIQYFNNNNFTLPETVDSSQSYLKYKESGNDDDITFDYFTHYHESNIQITSDIIVDYDENYQYNDYKTLDHKNICPFVKKYFTPSIPIQEKIVEIENKYKIIDYNNICVLFYRGNDKIIESPLCDYEDIIQRANDILRENTGIQFLIQSDETEFIEKMQQTFPSNSFCFNDEIRHMNKRKDSVDSVFADKNHYFSKYYLAITIIMSKCKYVICGSTGNCSIWISLYRENASNFLQYMKSGWST</sequence>
<proteinExistence type="predicted"/>
<dbReference type="AlphaFoldDB" id="A0A6C0JGD4"/>
<evidence type="ECO:0000313" key="1">
    <source>
        <dbReference type="EMBL" id="QHU04692.1"/>
    </source>
</evidence>
<name>A0A6C0JGD4_9ZZZZ</name>